<dbReference type="Gene3D" id="3.40.50.150">
    <property type="entry name" value="Vaccinia Virus protein VP39"/>
    <property type="match status" value="1"/>
</dbReference>
<evidence type="ECO:0000313" key="2">
    <source>
        <dbReference type="Proteomes" id="UP000240325"/>
    </source>
</evidence>
<protein>
    <recommendedName>
        <fullName evidence="3">Methyltransferase</fullName>
    </recommendedName>
</protein>
<gene>
    <name evidence="1" type="ORF">BMW23_0781</name>
</gene>
<dbReference type="InterPro" id="IPR029063">
    <property type="entry name" value="SAM-dependent_MTases_sf"/>
</dbReference>
<dbReference type="SUPFAM" id="SSF53335">
    <property type="entry name" value="S-adenosyl-L-methionine-dependent methyltransferases"/>
    <property type="match status" value="1"/>
</dbReference>
<sequence>MQTLSKNQDFDAEFYESLNPNKFNGFNDFKIGWNARSILTKKFGSWSYPTFAIAEELKAFIGNDKCLEIGAGAGILSMMLQQCGIDIIATDNAHEFKTTSPIFTDIIKMSALDAVTHFVDANVLVTSWARGFLSDAVKNFKGNKIIFIGEEFCGCTGSIEDGECGFNKITTIESYKSYPGICDQIILYMKKNVEK</sequence>
<accession>A0A2H4UVD7</accession>
<keyword evidence="2" id="KW-1185">Reference proteome</keyword>
<dbReference type="EMBL" id="MF782455">
    <property type="protein sequence ID" value="ATZ80827.1"/>
    <property type="molecule type" value="Genomic_DNA"/>
</dbReference>
<evidence type="ECO:0000313" key="1">
    <source>
        <dbReference type="EMBL" id="ATZ80827.1"/>
    </source>
</evidence>
<reference evidence="1" key="1">
    <citation type="journal article" date="2017" name="Elife">
        <title>The kinetoplastid-infecting Bodo saltans virus (BsV), a window into the most abundant giant viruses in the sea.</title>
        <authorList>
            <person name="Deeg C.M."/>
            <person name="Chow C.-E.T."/>
            <person name="Suttle C.A."/>
        </authorList>
    </citation>
    <scope>NUCLEOTIDE SEQUENCE</scope>
    <source>
        <strain evidence="1">NG1</strain>
    </source>
</reference>
<proteinExistence type="predicted"/>
<organism evidence="1">
    <name type="scientific">Bodo saltans virus</name>
    <dbReference type="NCBI Taxonomy" id="2024608"/>
    <lineage>
        <taxon>Viruses</taxon>
        <taxon>Varidnaviria</taxon>
        <taxon>Bamfordvirae</taxon>
        <taxon>Nucleocytoviricota</taxon>
        <taxon>Megaviricetes</taxon>
        <taxon>Imitervirales</taxon>
        <taxon>Mimiviridae</taxon>
        <taxon>Klosneuvirinae</taxon>
        <taxon>Theiavirus</taxon>
        <taxon>Theiavirus salishense</taxon>
    </lineage>
</organism>
<name>A0A2H4UVD7_9VIRU</name>
<evidence type="ECO:0008006" key="3">
    <source>
        <dbReference type="Google" id="ProtNLM"/>
    </source>
</evidence>
<dbReference type="Proteomes" id="UP000240325">
    <property type="component" value="Segment"/>
</dbReference>